<dbReference type="EMBL" id="JBHSTZ010000008">
    <property type="protein sequence ID" value="MFC6380494.1"/>
    <property type="molecule type" value="Genomic_DNA"/>
</dbReference>
<dbReference type="RefSeq" id="WP_201563591.1">
    <property type="nucleotide sequence ID" value="NZ_CAJGZK010000015.1"/>
</dbReference>
<dbReference type="Pfam" id="PF07963">
    <property type="entry name" value="N_methyl"/>
    <property type="match status" value="1"/>
</dbReference>
<dbReference type="Gene3D" id="3.30.700.10">
    <property type="entry name" value="Glycoprotein, Type 4 Pilin"/>
    <property type="match status" value="1"/>
</dbReference>
<proteinExistence type="predicted"/>
<sequence length="154" mass="16672">MQSLNNDNRGFTLIEMMIVVAIIGILAAIAYPSYQRYIIKTKRTDMMSEMHNIASTIESRKLAQGSYSNALRTGLTGNYPQQGTALYNVTVETIVAPVLPPPDPLPPLGPLTSKWIITATPLAGQMAADGNLSLNYQGIKCRAAVCGTGDDWNK</sequence>
<protein>
    <submittedName>
        <fullName evidence="3">Type IV pilin protein</fullName>
    </submittedName>
</protein>
<dbReference type="InterPro" id="IPR012902">
    <property type="entry name" value="N_methyl_site"/>
</dbReference>
<dbReference type="PRINTS" id="PR00813">
    <property type="entry name" value="BCTERIALGSPG"/>
</dbReference>
<feature type="transmembrane region" description="Helical" evidence="2">
    <location>
        <begin position="12"/>
        <end position="34"/>
    </location>
</feature>
<dbReference type="Proteomes" id="UP001596264">
    <property type="component" value="Unassembled WGS sequence"/>
</dbReference>
<name>A0ABW1W3W4_9GAMM</name>
<keyword evidence="4" id="KW-1185">Reference proteome</keyword>
<keyword evidence="2" id="KW-1133">Transmembrane helix</keyword>
<evidence type="ECO:0000256" key="1">
    <source>
        <dbReference type="ARBA" id="ARBA00022481"/>
    </source>
</evidence>
<keyword evidence="2" id="KW-0472">Membrane</keyword>
<dbReference type="NCBIfam" id="TIGR02532">
    <property type="entry name" value="IV_pilin_GFxxxE"/>
    <property type="match status" value="1"/>
</dbReference>
<evidence type="ECO:0000313" key="3">
    <source>
        <dbReference type="EMBL" id="MFC6380494.1"/>
    </source>
</evidence>
<dbReference type="Pfam" id="PF16732">
    <property type="entry name" value="ComP_DUS"/>
    <property type="match status" value="1"/>
</dbReference>
<evidence type="ECO:0000313" key="4">
    <source>
        <dbReference type="Proteomes" id="UP001596264"/>
    </source>
</evidence>
<dbReference type="InterPro" id="IPR031982">
    <property type="entry name" value="PilE-like"/>
</dbReference>
<accession>A0ABW1W3W4</accession>
<keyword evidence="1" id="KW-0488">Methylation</keyword>
<dbReference type="InterPro" id="IPR045584">
    <property type="entry name" value="Pilin-like"/>
</dbReference>
<evidence type="ECO:0000256" key="2">
    <source>
        <dbReference type="SAM" id="Phobius"/>
    </source>
</evidence>
<dbReference type="PROSITE" id="PS00409">
    <property type="entry name" value="PROKAR_NTER_METHYL"/>
    <property type="match status" value="1"/>
</dbReference>
<dbReference type="InterPro" id="IPR000983">
    <property type="entry name" value="Bac_GSPG_pilin"/>
</dbReference>
<gene>
    <name evidence="3" type="ORF">ACFP58_03250</name>
</gene>
<dbReference type="PANTHER" id="PTHR30093:SF47">
    <property type="entry name" value="TYPE IV PILUS NON-CORE MINOR PILIN PILE"/>
    <property type="match status" value="1"/>
</dbReference>
<comment type="caution">
    <text evidence="3">The sequence shown here is derived from an EMBL/GenBank/DDBJ whole genome shotgun (WGS) entry which is preliminary data.</text>
</comment>
<organism evidence="3 4">
    <name type="scientific">Psychrobacter glacincola</name>
    <dbReference type="NCBI Taxonomy" id="56810"/>
    <lineage>
        <taxon>Bacteria</taxon>
        <taxon>Pseudomonadati</taxon>
        <taxon>Pseudomonadota</taxon>
        <taxon>Gammaproteobacteria</taxon>
        <taxon>Moraxellales</taxon>
        <taxon>Moraxellaceae</taxon>
        <taxon>Psychrobacter</taxon>
    </lineage>
</organism>
<reference evidence="4" key="1">
    <citation type="journal article" date="2019" name="Int. J. Syst. Evol. Microbiol.">
        <title>The Global Catalogue of Microorganisms (GCM) 10K type strain sequencing project: providing services to taxonomists for standard genome sequencing and annotation.</title>
        <authorList>
            <consortium name="The Broad Institute Genomics Platform"/>
            <consortium name="The Broad Institute Genome Sequencing Center for Infectious Disease"/>
            <person name="Wu L."/>
            <person name="Ma J."/>
        </authorList>
    </citation>
    <scope>NUCLEOTIDE SEQUENCE [LARGE SCALE GENOMIC DNA]</scope>
    <source>
        <strain evidence="4">CCM 2050</strain>
    </source>
</reference>
<dbReference type="SUPFAM" id="SSF54523">
    <property type="entry name" value="Pili subunits"/>
    <property type="match status" value="1"/>
</dbReference>
<keyword evidence="2" id="KW-0812">Transmembrane</keyword>
<dbReference type="PANTHER" id="PTHR30093">
    <property type="entry name" value="GENERAL SECRETION PATHWAY PROTEIN G"/>
    <property type="match status" value="1"/>
</dbReference>